<dbReference type="Pfam" id="PF00089">
    <property type="entry name" value="Trypsin"/>
    <property type="match status" value="1"/>
</dbReference>
<evidence type="ECO:0000313" key="3">
    <source>
        <dbReference type="EMBL" id="CAG5109820.1"/>
    </source>
</evidence>
<evidence type="ECO:0000259" key="2">
    <source>
        <dbReference type="PROSITE" id="PS50240"/>
    </source>
</evidence>
<dbReference type="InterPro" id="IPR018114">
    <property type="entry name" value="TRYPSIN_HIS"/>
</dbReference>
<dbReference type="SUPFAM" id="SSF50494">
    <property type="entry name" value="Trypsin-like serine proteases"/>
    <property type="match status" value="1"/>
</dbReference>
<evidence type="ECO:0000256" key="1">
    <source>
        <dbReference type="ARBA" id="ARBA00023157"/>
    </source>
</evidence>
<evidence type="ECO:0000313" key="4">
    <source>
        <dbReference type="Proteomes" id="UP001158576"/>
    </source>
</evidence>
<organism evidence="3 4">
    <name type="scientific">Oikopleura dioica</name>
    <name type="common">Tunicate</name>
    <dbReference type="NCBI Taxonomy" id="34765"/>
    <lineage>
        <taxon>Eukaryota</taxon>
        <taxon>Metazoa</taxon>
        <taxon>Chordata</taxon>
        <taxon>Tunicata</taxon>
        <taxon>Appendicularia</taxon>
        <taxon>Copelata</taxon>
        <taxon>Oikopleuridae</taxon>
        <taxon>Oikopleura</taxon>
    </lineage>
</organism>
<dbReference type="PANTHER" id="PTHR24252:SF7">
    <property type="entry name" value="HYALIN"/>
    <property type="match status" value="1"/>
</dbReference>
<feature type="domain" description="Peptidase S1" evidence="2">
    <location>
        <begin position="4"/>
        <end position="299"/>
    </location>
</feature>
<dbReference type="Gene3D" id="2.40.10.10">
    <property type="entry name" value="Trypsin-like serine proteases"/>
    <property type="match status" value="1"/>
</dbReference>
<proteinExistence type="predicted"/>
<dbReference type="PROSITE" id="PS50240">
    <property type="entry name" value="TRYPSIN_DOM"/>
    <property type="match status" value="1"/>
</dbReference>
<dbReference type="SMART" id="SM00020">
    <property type="entry name" value="Tryp_SPc"/>
    <property type="match status" value="1"/>
</dbReference>
<dbReference type="InterPro" id="IPR001254">
    <property type="entry name" value="Trypsin_dom"/>
</dbReference>
<dbReference type="InterPro" id="IPR009003">
    <property type="entry name" value="Peptidase_S1_PA"/>
</dbReference>
<keyword evidence="1" id="KW-1015">Disulfide bond</keyword>
<sequence length="300" mass="32997">MSRIVGGVAASENSWPWITRLFLRETIGSGGGRGCGGTIIHNNWVLSAAHCCEDMVEIYATFGDIDSDTYDSDQYFLRSTEFYNHPEYGNMSDGTGANSDWCLIKFDNNIIAADPEKKTRIACLPDAEPDHGEACWTAGWGLTSPGGTTGSDELVSVGVNIMSQEYCTNKSYYGKILRLVADDICVGVPDLNGDNITDGGKSPCQALMSQVIEQNRQLIEESGSTLAGCLMIIYGIIVTFTKGKFSKTARGDEEGDEEGRNWDLGCLEAKHLDFWRFSSSPSDFEFAICFWDWTEVVSWP</sequence>
<dbReference type="EMBL" id="OU015567">
    <property type="protein sequence ID" value="CAG5109820.1"/>
    <property type="molecule type" value="Genomic_DNA"/>
</dbReference>
<protein>
    <submittedName>
        <fullName evidence="3">Oidioi.mRNA.OKI2018_I69.chr2.g4304.t1.cds</fullName>
    </submittedName>
</protein>
<name>A0ABN7T3I6_OIKDI</name>
<keyword evidence="4" id="KW-1185">Reference proteome</keyword>
<reference evidence="3 4" key="1">
    <citation type="submission" date="2021-04" db="EMBL/GenBank/DDBJ databases">
        <authorList>
            <person name="Bliznina A."/>
        </authorList>
    </citation>
    <scope>NUCLEOTIDE SEQUENCE [LARGE SCALE GENOMIC DNA]</scope>
</reference>
<dbReference type="InterPro" id="IPR043504">
    <property type="entry name" value="Peptidase_S1_PA_chymotrypsin"/>
</dbReference>
<dbReference type="PROSITE" id="PS00134">
    <property type="entry name" value="TRYPSIN_HIS"/>
    <property type="match status" value="1"/>
</dbReference>
<dbReference type="PANTHER" id="PTHR24252">
    <property type="entry name" value="ACROSIN-RELATED"/>
    <property type="match status" value="1"/>
</dbReference>
<dbReference type="Proteomes" id="UP001158576">
    <property type="component" value="Chromosome 2"/>
</dbReference>
<gene>
    <name evidence="3" type="ORF">OKIOD_LOCUS13069</name>
</gene>
<accession>A0ABN7T3I6</accession>